<dbReference type="Pfam" id="PF12094">
    <property type="entry name" value="DUF3570"/>
    <property type="match status" value="2"/>
</dbReference>
<dbReference type="eggNOG" id="COG2831">
    <property type="taxonomic scope" value="Bacteria"/>
</dbReference>
<evidence type="ECO:0008006" key="3">
    <source>
        <dbReference type="Google" id="ProtNLM"/>
    </source>
</evidence>
<dbReference type="HOGENOM" id="CLU_058588_0_0_10"/>
<protein>
    <recommendedName>
        <fullName evidence="3">DUF3570 domain-containing protein</fullName>
    </recommendedName>
</protein>
<name>Q3B2K7_CHLL3</name>
<dbReference type="KEGG" id="plt:Plut_1570"/>
<proteinExistence type="predicted"/>
<dbReference type="OrthoDB" id="5450709at2"/>
<dbReference type="EMBL" id="CP000096">
    <property type="protein sequence ID" value="ABB24424.1"/>
    <property type="molecule type" value="Genomic_DNA"/>
</dbReference>
<sequence length="417" mass="45262">MTKTSIQNNKPNVLGAALVGAAIASLPSVQFAHAESAPERGIVSFKYLNYKDSQTGPSTSSGEAVDDVVSYDALSGASGSAGSGGDDDRININAYSVYAMTPIAGKWSVGGTLTYDAVSGASPSFHSFGLSAMEDTRKAADLQLTRYFSRGSVTAGTSYSSESDYISRNYSLQASLSTEDNNTTLTMGASMTRDSINPNNQPNLHEKKNIDGGLIGVTQVVSKNDIVQLNLGYSGGTGYYSDPYKINDNRPRKRNMTTFMARWNHHFDETDGSGHFSYRYYSDTFGIRAHMLGAEYVQPLGDGWTVTPLLRLYSQTEADFYVKTTAEEIASLNPADNPAYQPPQPSGIYYTHDQRLSAFGAITAGLKVSKQIDKDWTVDAKYEYYHQDSGWSISGNPDSGLYPFSARTIQIGVSRLL</sequence>
<gene>
    <name evidence="1" type="ordered locus">Plut_1570</name>
</gene>
<dbReference type="Proteomes" id="UP000002709">
    <property type="component" value="Chromosome"/>
</dbReference>
<evidence type="ECO:0000313" key="1">
    <source>
        <dbReference type="EMBL" id="ABB24424.1"/>
    </source>
</evidence>
<dbReference type="STRING" id="319225.Plut_1570"/>
<dbReference type="RefSeq" id="WP_011358296.1">
    <property type="nucleotide sequence ID" value="NC_007512.1"/>
</dbReference>
<keyword evidence="2" id="KW-1185">Reference proteome</keyword>
<dbReference type="AlphaFoldDB" id="Q3B2K7"/>
<organism evidence="1 2">
    <name type="scientific">Chlorobium luteolum (strain DSM 273 / BCRC 81028 / 2530)</name>
    <name type="common">Pelodictyon luteolum</name>
    <dbReference type="NCBI Taxonomy" id="319225"/>
    <lineage>
        <taxon>Bacteria</taxon>
        <taxon>Pseudomonadati</taxon>
        <taxon>Chlorobiota</taxon>
        <taxon>Chlorobiia</taxon>
        <taxon>Chlorobiales</taxon>
        <taxon>Chlorobiaceae</taxon>
        <taxon>Chlorobium/Pelodictyon group</taxon>
        <taxon>Pelodictyon</taxon>
    </lineage>
</organism>
<evidence type="ECO:0000313" key="2">
    <source>
        <dbReference type="Proteomes" id="UP000002709"/>
    </source>
</evidence>
<reference evidence="2" key="1">
    <citation type="submission" date="2005-08" db="EMBL/GenBank/DDBJ databases">
        <title>Complete sequence of Pelodictyon luteolum DSM 273.</title>
        <authorList>
            <consortium name="US DOE Joint Genome Institute"/>
            <person name="Copeland A."/>
            <person name="Lucas S."/>
            <person name="Lapidus A."/>
            <person name="Barry K."/>
            <person name="Detter J.C."/>
            <person name="Glavina T."/>
            <person name="Hammon N."/>
            <person name="Israni S."/>
            <person name="Pitluck S."/>
            <person name="Bryant D."/>
            <person name="Schmutz J."/>
            <person name="Larimer F."/>
            <person name="Land M."/>
            <person name="Kyrpides N."/>
            <person name="Ivanova N."/>
            <person name="Richardson P."/>
        </authorList>
    </citation>
    <scope>NUCLEOTIDE SEQUENCE [LARGE SCALE GENOMIC DNA]</scope>
    <source>
        <strain evidence="2">DSM 273 / BCRC 81028 / 2530</strain>
    </source>
</reference>
<accession>Q3B2K7</accession>
<dbReference type="InterPro" id="IPR021953">
    <property type="entry name" value="DUF3570"/>
</dbReference>